<organism evidence="2 3">
    <name type="scientific">Brassica cretica</name>
    <name type="common">Mustard</name>
    <dbReference type="NCBI Taxonomy" id="69181"/>
    <lineage>
        <taxon>Eukaryota</taxon>
        <taxon>Viridiplantae</taxon>
        <taxon>Streptophyta</taxon>
        <taxon>Embryophyta</taxon>
        <taxon>Tracheophyta</taxon>
        <taxon>Spermatophyta</taxon>
        <taxon>Magnoliopsida</taxon>
        <taxon>eudicotyledons</taxon>
        <taxon>Gunneridae</taxon>
        <taxon>Pentapetalae</taxon>
        <taxon>rosids</taxon>
        <taxon>malvids</taxon>
        <taxon>Brassicales</taxon>
        <taxon>Brassicaceae</taxon>
        <taxon>Brassiceae</taxon>
        <taxon>Brassica</taxon>
    </lineage>
</organism>
<reference evidence="2" key="1">
    <citation type="submission" date="2019-12" db="EMBL/GenBank/DDBJ databases">
        <title>Genome sequencing and annotation of Brassica cretica.</title>
        <authorList>
            <person name="Studholme D.J."/>
            <person name="Sarris P.F."/>
        </authorList>
    </citation>
    <scope>NUCLEOTIDE SEQUENCE</scope>
    <source>
        <strain evidence="2">PFS-001/15</strain>
        <tissue evidence="2">Leaf</tissue>
    </source>
</reference>
<feature type="region of interest" description="Disordered" evidence="1">
    <location>
        <begin position="1"/>
        <end position="20"/>
    </location>
</feature>
<dbReference type="EMBL" id="QGKW02000007">
    <property type="protein sequence ID" value="KAF2617103.1"/>
    <property type="molecule type" value="Genomic_DNA"/>
</dbReference>
<comment type="caution">
    <text evidence="2">The sequence shown here is derived from an EMBL/GenBank/DDBJ whole genome shotgun (WGS) entry which is preliminary data.</text>
</comment>
<evidence type="ECO:0000313" key="2">
    <source>
        <dbReference type="EMBL" id="KAF2617103.1"/>
    </source>
</evidence>
<accession>A0A8S9MJ82</accession>
<feature type="region of interest" description="Disordered" evidence="1">
    <location>
        <begin position="50"/>
        <end position="103"/>
    </location>
</feature>
<evidence type="ECO:0000256" key="1">
    <source>
        <dbReference type="SAM" id="MobiDB-lite"/>
    </source>
</evidence>
<dbReference type="Proteomes" id="UP000712281">
    <property type="component" value="Unassembled WGS sequence"/>
</dbReference>
<evidence type="ECO:0000313" key="3">
    <source>
        <dbReference type="Proteomes" id="UP000712281"/>
    </source>
</evidence>
<dbReference type="AlphaFoldDB" id="A0A8S9MJ82"/>
<protein>
    <submittedName>
        <fullName evidence="2">Uncharacterized protein</fullName>
    </submittedName>
</protein>
<proteinExistence type="predicted"/>
<sequence length="103" mass="11493">MGQGKEVKTRQDPQVEIQERGEIFFFYRPKVNKEEAHSVDDVQRLCIVMRPESGENPVEEKQDPLSGKEGSGDEDEDDNNSSKKGGEGGHGVEVEGQEHYSTS</sequence>
<gene>
    <name evidence="2" type="ORF">F2Q68_00040817</name>
</gene>
<dbReference type="PANTHER" id="PTHR34776">
    <property type="entry name" value="F17F16.3 PROTEIN"/>
    <property type="match status" value="1"/>
</dbReference>
<name>A0A8S9MJ82_BRACR</name>
<feature type="compositionally biased region" description="Basic and acidic residues" evidence="1">
    <location>
        <begin position="80"/>
        <end position="103"/>
    </location>
</feature>
<dbReference type="PANTHER" id="PTHR34776:SF1">
    <property type="entry name" value="F17F16.3 PROTEIN"/>
    <property type="match status" value="1"/>
</dbReference>